<comment type="caution">
    <text evidence="1">The sequence shown here is derived from an EMBL/GenBank/DDBJ whole genome shotgun (WGS) entry which is preliminary data.</text>
</comment>
<dbReference type="Proteomes" id="UP001164539">
    <property type="component" value="Chromosome 3"/>
</dbReference>
<organism evidence="1 2">
    <name type="scientific">Melia azedarach</name>
    <name type="common">Chinaberry tree</name>
    <dbReference type="NCBI Taxonomy" id="155640"/>
    <lineage>
        <taxon>Eukaryota</taxon>
        <taxon>Viridiplantae</taxon>
        <taxon>Streptophyta</taxon>
        <taxon>Embryophyta</taxon>
        <taxon>Tracheophyta</taxon>
        <taxon>Spermatophyta</taxon>
        <taxon>Magnoliopsida</taxon>
        <taxon>eudicotyledons</taxon>
        <taxon>Gunneridae</taxon>
        <taxon>Pentapetalae</taxon>
        <taxon>rosids</taxon>
        <taxon>malvids</taxon>
        <taxon>Sapindales</taxon>
        <taxon>Meliaceae</taxon>
        <taxon>Melia</taxon>
    </lineage>
</organism>
<evidence type="ECO:0000313" key="1">
    <source>
        <dbReference type="EMBL" id="KAJ4722982.1"/>
    </source>
</evidence>
<evidence type="ECO:0000313" key="2">
    <source>
        <dbReference type="Proteomes" id="UP001164539"/>
    </source>
</evidence>
<reference evidence="1 2" key="1">
    <citation type="journal article" date="2023" name="Science">
        <title>Complex scaffold remodeling in plant triterpene biosynthesis.</title>
        <authorList>
            <person name="De La Pena R."/>
            <person name="Hodgson H."/>
            <person name="Liu J.C."/>
            <person name="Stephenson M.J."/>
            <person name="Martin A.C."/>
            <person name="Owen C."/>
            <person name="Harkess A."/>
            <person name="Leebens-Mack J."/>
            <person name="Jimenez L.E."/>
            <person name="Osbourn A."/>
            <person name="Sattely E.S."/>
        </authorList>
    </citation>
    <scope>NUCLEOTIDE SEQUENCE [LARGE SCALE GENOMIC DNA]</scope>
    <source>
        <strain evidence="2">cv. JPN11</strain>
        <tissue evidence="1">Leaf</tissue>
    </source>
</reference>
<proteinExistence type="predicted"/>
<dbReference type="EMBL" id="CM051396">
    <property type="protein sequence ID" value="KAJ4722982.1"/>
    <property type="molecule type" value="Genomic_DNA"/>
</dbReference>
<accession>A0ACC1YHU0</accession>
<keyword evidence="2" id="KW-1185">Reference proteome</keyword>
<sequence length="1151" mass="132189">MSSSSSSPSHHSMITQKKYDVFLSFRGEDTRNSFTSHLYAALCRKQIQTFIDDQLIRGDEISQSLLNTIEASIISIIIFSETYASSGWCLDELVKILDCKNKYGQIVIPIFYGVDPSNVRNQTGAFGNSFSKLGERFEERLEKLQRWRIALREAANLSGFNSHVIRSENVLIEKIVEDILKRLNDMFPNELNKDLVGVESRIKEIELLLSSKSMDIYSLGIWGIGGIGKTTIAGAIFNKVSSHFDSSFFIENVREESEKSGGLAHMRRELYTTLLGDKNLNVNIPSLSLNFERKRLGRKKVLIVFDDVTHFKQIESLIGSLDWFMPGSLIIITTRNKQILENCGAQIIYEMKGLEDVDAFKLFNRHAFRQDHLDVDYTELSNKLIQYAQGVPLVVKVLGCLLYGRSKEHWESEMRKLKKMPHREIQNVLKISYDGLDDEEQNIFLDIACFFKGTNENLVIEFLEASGFSAKIGMSVLIDKCLITVSNHMITMHELLQEMGKEIIRQESLDDPGKRSRLWNHEDIYEVLTYNTGTQAIQGISLDMSKIEEISLNSNVFKKMRKLRLLRFMGENKCKLSRNFCGSRFSAMRYLHWHGYPLKSLPSNIYSENLVSLEMPNSKVERLWDGVQNLVKLKRIDLSNSEQLTELPDLSKAQNLETLMLTDCKGLKSLSASVLSESLQTLYLSRCSNLKRFPEISSSCNIEDLRLNGTAIEELPSSIDRLSRLVTLDIQDCLRLEQLPRSICKLKSLKYFDISGCSNLQRLPDEFGNLDALRWMIAERIGFKELPSSFVCLKNLDRISFGRFRGHEHMVLSMPISVPLDGLQNVTSLYLVDCGITELPESLGQLSSLKSLDLEKNNFERIPESIVNLSNLWEFNVRYCERLQSLPKLPSSLYNMDANHCISLEFLSDLSILFLVRSSSNFSQKFLLTNCVKLNQNELKKITEDALQRIQLRVTTLWKEQDQRYTRKGSGDNICYPGSEIPTWFRFQSMGSSTTIKVLPGWFTDKFLGFALCAIISGNLESIFQVRCEFKFKTEDGNWQIASDLFVGNVDYMESDHVLLGYHFRMYCEDDHYIHINETAQDYNLQFYLLDIESGERVDDQVVKKCGIHLLYAQDFGESMKDCTRSLSFDDEEEEEEEEERHLPLKRLRAD</sequence>
<gene>
    <name evidence="1" type="ORF">OWV82_006403</name>
</gene>
<protein>
    <submittedName>
        <fullName evidence="1">Disease resistance protein (TIR-NBS-LRR class) family</fullName>
    </submittedName>
</protein>
<name>A0ACC1YHU0_MELAZ</name>